<dbReference type="EMBL" id="UGTF01000002">
    <property type="protein sequence ID" value="SUB89307.1"/>
    <property type="molecule type" value="Genomic_DNA"/>
</dbReference>
<gene>
    <name evidence="2" type="ORF">NCTC11632_01409</name>
</gene>
<name>A0A379E9E8_9PORP</name>
<evidence type="ECO:0000259" key="1">
    <source>
        <dbReference type="Pfam" id="PF14410"/>
    </source>
</evidence>
<dbReference type="Pfam" id="PF14410">
    <property type="entry name" value="GH-E"/>
    <property type="match status" value="1"/>
</dbReference>
<sequence length="56" mass="6532">MGHIHDAVTYWNETGRYLGVKSKEVRKWMLDSDNYILEYFSTNRSKGAELGKTATY</sequence>
<organism evidence="2 3">
    <name type="scientific">Porphyromonas macacae</name>
    <dbReference type="NCBI Taxonomy" id="28115"/>
    <lineage>
        <taxon>Bacteria</taxon>
        <taxon>Pseudomonadati</taxon>
        <taxon>Bacteroidota</taxon>
        <taxon>Bacteroidia</taxon>
        <taxon>Bacteroidales</taxon>
        <taxon>Porphyromonadaceae</taxon>
        <taxon>Porphyromonas</taxon>
    </lineage>
</organism>
<evidence type="ECO:0000313" key="2">
    <source>
        <dbReference type="EMBL" id="SUB89307.1"/>
    </source>
</evidence>
<dbReference type="InterPro" id="IPR026835">
    <property type="entry name" value="YqcG_C"/>
</dbReference>
<proteinExistence type="predicted"/>
<dbReference type="AlphaFoldDB" id="A0A379E9E8"/>
<dbReference type="Proteomes" id="UP000254156">
    <property type="component" value="Unassembled WGS sequence"/>
</dbReference>
<reference evidence="2 3" key="1">
    <citation type="submission" date="2018-06" db="EMBL/GenBank/DDBJ databases">
        <authorList>
            <consortium name="Pathogen Informatics"/>
            <person name="Doyle S."/>
        </authorList>
    </citation>
    <scope>NUCLEOTIDE SEQUENCE [LARGE SCALE GENOMIC DNA]</scope>
    <source>
        <strain evidence="2 3">NCTC11632</strain>
    </source>
</reference>
<evidence type="ECO:0000313" key="3">
    <source>
        <dbReference type="Proteomes" id="UP000254156"/>
    </source>
</evidence>
<feature type="domain" description="Toxin YqcG C-terminal" evidence="1">
    <location>
        <begin position="1"/>
        <end position="49"/>
    </location>
</feature>
<protein>
    <recommendedName>
        <fullName evidence="1">Toxin YqcG C-terminal domain-containing protein</fullName>
    </recommendedName>
</protein>
<accession>A0A379E9E8</accession>